<dbReference type="Gene3D" id="3.30.930.10">
    <property type="entry name" value="Bira Bifunctional Protein, Domain 2"/>
    <property type="match status" value="1"/>
</dbReference>
<keyword evidence="5" id="KW-1185">Reference proteome</keyword>
<accession>A0A0D8HKJ3</accession>
<keyword evidence="4" id="KW-0436">Ligase</keyword>
<reference evidence="4 5" key="1">
    <citation type="submission" date="2015-01" db="EMBL/GenBank/DDBJ databases">
        <title>Draft genome of the acidophilic iron oxidizer Acidithrix ferrooxidans strain Py-F3.</title>
        <authorList>
            <person name="Poehlein A."/>
            <person name="Eisen S."/>
            <person name="Schloemann M."/>
            <person name="Johnson B.D."/>
            <person name="Daniel R."/>
            <person name="Muehling M."/>
        </authorList>
    </citation>
    <scope>NUCLEOTIDE SEQUENCE [LARGE SCALE GENOMIC DNA]</scope>
    <source>
        <strain evidence="4 5">Py-F3</strain>
    </source>
</reference>
<dbReference type="EMBL" id="JXYS01000017">
    <property type="protein sequence ID" value="KJF18433.1"/>
    <property type="molecule type" value="Genomic_DNA"/>
</dbReference>
<evidence type="ECO:0000259" key="3">
    <source>
        <dbReference type="PROSITE" id="PS50862"/>
    </source>
</evidence>
<dbReference type="EC" id="6.1.1.21" evidence="4"/>
<dbReference type="InterPro" id="IPR006195">
    <property type="entry name" value="aa-tRNA-synth_II"/>
</dbReference>
<feature type="binding site" evidence="2">
    <location>
        <begin position="288"/>
        <end position="289"/>
    </location>
    <ligand>
        <name>L-histidine</name>
        <dbReference type="ChEBI" id="CHEBI:57595"/>
    </ligand>
</feature>
<feature type="binding site" evidence="2">
    <location>
        <position position="140"/>
    </location>
    <ligand>
        <name>L-histidine</name>
        <dbReference type="ChEBI" id="CHEBI:57595"/>
    </ligand>
</feature>
<dbReference type="PATRIC" id="fig|1280514.3.peg.891"/>
<dbReference type="InterPro" id="IPR004516">
    <property type="entry name" value="HisRS/HisZ"/>
</dbReference>
<comment type="caution">
    <text evidence="4">The sequence shown here is derived from an EMBL/GenBank/DDBJ whole genome shotgun (WGS) entry which is preliminary data.</text>
</comment>
<dbReference type="PANTHER" id="PTHR11476:SF7">
    <property type="entry name" value="HISTIDINE--TRNA LIGASE"/>
    <property type="match status" value="1"/>
</dbReference>
<feature type="binding site" evidence="2">
    <location>
        <position position="284"/>
    </location>
    <ligand>
        <name>L-histidine</name>
        <dbReference type="ChEBI" id="CHEBI:57595"/>
    </ligand>
</feature>
<protein>
    <submittedName>
        <fullName evidence="4">Histidine--tRNA ligase</fullName>
        <ecNumber evidence="4">6.1.1.21</ecNumber>
    </submittedName>
</protein>
<dbReference type="InterPro" id="IPR045864">
    <property type="entry name" value="aa-tRNA-synth_II/BPL/LPL"/>
</dbReference>
<name>A0A0D8HKJ3_9ACTN</name>
<evidence type="ECO:0000313" key="5">
    <source>
        <dbReference type="Proteomes" id="UP000032360"/>
    </source>
</evidence>
<dbReference type="GO" id="GO:0005737">
    <property type="term" value="C:cytoplasm"/>
    <property type="evidence" value="ECO:0007669"/>
    <property type="project" value="InterPro"/>
</dbReference>
<dbReference type="AlphaFoldDB" id="A0A0D8HKJ3"/>
<dbReference type="RefSeq" id="WP_052604438.1">
    <property type="nucleotide sequence ID" value="NZ_JXYS01000017.1"/>
</dbReference>
<dbReference type="GO" id="GO:0004821">
    <property type="term" value="F:histidine-tRNA ligase activity"/>
    <property type="evidence" value="ECO:0007669"/>
    <property type="project" value="UniProtKB-EC"/>
</dbReference>
<evidence type="ECO:0000313" key="4">
    <source>
        <dbReference type="EMBL" id="KJF18433.1"/>
    </source>
</evidence>
<dbReference type="SUPFAM" id="SSF55681">
    <property type="entry name" value="Class II aaRS and biotin synthetases"/>
    <property type="match status" value="1"/>
</dbReference>
<feature type="binding site" evidence="2">
    <location>
        <position position="136"/>
    </location>
    <ligand>
        <name>L-histidine</name>
        <dbReference type="ChEBI" id="CHEBI:57595"/>
    </ligand>
</feature>
<dbReference type="PANTHER" id="PTHR11476">
    <property type="entry name" value="HISTIDYL-TRNA SYNTHETASE"/>
    <property type="match status" value="1"/>
</dbReference>
<dbReference type="Pfam" id="PF13393">
    <property type="entry name" value="tRNA-synt_His"/>
    <property type="match status" value="1"/>
</dbReference>
<proteinExistence type="inferred from homology"/>
<dbReference type="OrthoDB" id="9800814at2"/>
<dbReference type="InterPro" id="IPR041715">
    <property type="entry name" value="HisRS-like_core"/>
</dbReference>
<feature type="binding site" evidence="2">
    <location>
        <position position="122"/>
    </location>
    <ligand>
        <name>L-histidine</name>
        <dbReference type="ChEBI" id="CHEBI:57595"/>
    </ligand>
</feature>
<evidence type="ECO:0000256" key="2">
    <source>
        <dbReference type="PIRSR" id="PIRSR001549-1"/>
    </source>
</evidence>
<organism evidence="4 5">
    <name type="scientific">Acidithrix ferrooxidans</name>
    <dbReference type="NCBI Taxonomy" id="1280514"/>
    <lineage>
        <taxon>Bacteria</taxon>
        <taxon>Bacillati</taxon>
        <taxon>Actinomycetota</taxon>
        <taxon>Acidimicrobiia</taxon>
        <taxon>Acidimicrobiales</taxon>
        <taxon>Acidimicrobiaceae</taxon>
        <taxon>Acidithrix</taxon>
    </lineage>
</organism>
<evidence type="ECO:0000256" key="1">
    <source>
        <dbReference type="ARBA" id="ARBA00008226"/>
    </source>
</evidence>
<sequence length="437" mass="48412">MVKVDTSPARGMRDLLPSEVESRSKIAEVILRTYREHGFNQIETPAVENLERLIGSGGGDNEKLVFKILKRGEKLNDLSDEASLADLGLRFDLTVPLARYYAQNFSKLPSVFRSIQIGPVWRAERPQKGRFRQFVQCDIDIIAEPNVTAELELISTSLIATSRLGINDLTLRYNHRKFLDQLLPWSGVAQGLIGAALIILDKLDKIGADGVSRELIELGVDEAATSKLVSTLLEISTSDALPHGLFEEMNLSEAVQSEISAIASLGHNGRFGDVRFLFDPTVIRGMGYYTGAIFELGVSEFGFSIGGGGRYDNMLERFGRPAPACGFSLGFERIALYLSEQKFEIPDVKPLVRVRCENWASYGPASEFVDRAIGMGATAQIEGSSRKLESALRSYRSDYDARDTKPPWEILIEVAQDANRVHRIGGEVPEFDISFRS</sequence>
<feature type="domain" description="Aminoacyl-transfer RNA synthetases class-II family profile" evidence="3">
    <location>
        <begin position="10"/>
        <end position="350"/>
    </location>
</feature>
<dbReference type="Proteomes" id="UP000032360">
    <property type="component" value="Unassembled WGS sequence"/>
</dbReference>
<dbReference type="STRING" id="1280514.AXFE_06610"/>
<feature type="binding site" evidence="2">
    <location>
        <begin position="92"/>
        <end position="94"/>
    </location>
    <ligand>
        <name>L-histidine</name>
        <dbReference type="ChEBI" id="CHEBI:57595"/>
    </ligand>
</feature>
<gene>
    <name evidence="4" type="primary">hisS</name>
    <name evidence="4" type="ORF">AXFE_06610</name>
</gene>
<dbReference type="CDD" id="cd00773">
    <property type="entry name" value="HisRS-like_core"/>
    <property type="match status" value="1"/>
</dbReference>
<dbReference type="PROSITE" id="PS50862">
    <property type="entry name" value="AA_TRNA_LIGASE_II"/>
    <property type="match status" value="1"/>
</dbReference>
<dbReference type="PIRSF" id="PIRSF001549">
    <property type="entry name" value="His-tRNA_synth"/>
    <property type="match status" value="1"/>
</dbReference>
<comment type="similarity">
    <text evidence="1">Belongs to the class-II aminoacyl-tRNA synthetase family.</text>
</comment>